<accession>A0A1B6D4K2</accession>
<feature type="compositionally biased region" description="Low complexity" evidence="2">
    <location>
        <begin position="231"/>
        <end position="243"/>
    </location>
</feature>
<organism evidence="4">
    <name type="scientific">Clastoptera arizonana</name>
    <name type="common">Arizona spittle bug</name>
    <dbReference type="NCBI Taxonomy" id="38151"/>
    <lineage>
        <taxon>Eukaryota</taxon>
        <taxon>Metazoa</taxon>
        <taxon>Ecdysozoa</taxon>
        <taxon>Arthropoda</taxon>
        <taxon>Hexapoda</taxon>
        <taxon>Insecta</taxon>
        <taxon>Pterygota</taxon>
        <taxon>Neoptera</taxon>
        <taxon>Paraneoptera</taxon>
        <taxon>Hemiptera</taxon>
        <taxon>Auchenorrhyncha</taxon>
        <taxon>Cercopoidea</taxon>
        <taxon>Clastopteridae</taxon>
        <taxon>Clastoptera</taxon>
    </lineage>
</organism>
<dbReference type="GO" id="GO:0070507">
    <property type="term" value="P:regulation of microtubule cytoskeleton organization"/>
    <property type="evidence" value="ECO:0007669"/>
    <property type="project" value="TreeGrafter"/>
</dbReference>
<gene>
    <name evidence="4" type="ORF">g.5732</name>
</gene>
<name>A0A1B6D4K2_9HEMI</name>
<evidence type="ECO:0000256" key="2">
    <source>
        <dbReference type="SAM" id="MobiDB-lite"/>
    </source>
</evidence>
<dbReference type="AlphaFoldDB" id="A0A1B6D4K2"/>
<feature type="region of interest" description="Disordered" evidence="2">
    <location>
        <begin position="65"/>
        <end position="109"/>
    </location>
</feature>
<dbReference type="InterPro" id="IPR018799">
    <property type="entry name" value="TRAF3IP1"/>
</dbReference>
<sequence length="454" mass="50809">NTITETINPDLIVNDSKSKAIKNEDSKENDTKESRRKSIKSETTKKKKSNIVSDLNTSFDVKETLNEEENNALEHGQSNEMSHEASDELTKNTEPPPPNLTAPEYNEGNNVLDDFTVKETTGVNEKIKEKNDIIENNLVEKKIEEKNVEMKRPQSARIGNRTKSSKSKTDSTEDQDLHTTPVINDLNLMKSNLSQSTQNEVDKTSHVQVLGDTALQQNVGNTSVVKRPRTANARPASARPGAPRARDRGETYVSEEVGSSIGPVNIIVDSDSTAKEDEYDDNLLVIENTLENIQINNNTSLLPEDESLQGHLVAQILETQKKLDATIPQSEFQLSDKDIIKSQHEQQSTLNQFQKLKQSIQAITRTANPLGKLIDFLQEDLDSMQAELESWKTSNTKLEATLNAEYNLTEKTIKPLQLQLDDISMAVQQQLDEISLAKATILRNDEQIHKLIMG</sequence>
<feature type="compositionally biased region" description="Basic and acidic residues" evidence="2">
    <location>
        <begin position="167"/>
        <end position="177"/>
    </location>
</feature>
<evidence type="ECO:0000259" key="3">
    <source>
        <dbReference type="Pfam" id="PF17749"/>
    </source>
</evidence>
<dbReference type="GO" id="GO:0042073">
    <property type="term" value="P:intraciliary transport"/>
    <property type="evidence" value="ECO:0007669"/>
    <property type="project" value="TreeGrafter"/>
</dbReference>
<evidence type="ECO:0000313" key="4">
    <source>
        <dbReference type="EMBL" id="JAS20624.1"/>
    </source>
</evidence>
<protein>
    <recommendedName>
        <fullName evidence="3">TRAF3-interacting protein 1 C-terminal domain-containing protein</fullName>
    </recommendedName>
</protein>
<dbReference type="GO" id="GO:0005930">
    <property type="term" value="C:axoneme"/>
    <property type="evidence" value="ECO:0007669"/>
    <property type="project" value="TreeGrafter"/>
</dbReference>
<dbReference type="InterPro" id="IPR041476">
    <property type="entry name" value="TRAF3IP1_C"/>
</dbReference>
<dbReference type="GO" id="GO:0008017">
    <property type="term" value="F:microtubule binding"/>
    <property type="evidence" value="ECO:0007669"/>
    <property type="project" value="InterPro"/>
</dbReference>
<proteinExistence type="predicted"/>
<dbReference type="GO" id="GO:0030992">
    <property type="term" value="C:intraciliary transport particle B"/>
    <property type="evidence" value="ECO:0007669"/>
    <property type="project" value="TreeGrafter"/>
</dbReference>
<dbReference type="PANTHER" id="PTHR31363">
    <property type="entry name" value="TRAF3-INTERACTING PROTEIN 1"/>
    <property type="match status" value="1"/>
</dbReference>
<dbReference type="PANTHER" id="PTHR31363:SF0">
    <property type="entry name" value="TRAF3-INTERACTING PROTEIN 1"/>
    <property type="match status" value="1"/>
</dbReference>
<keyword evidence="1" id="KW-0175">Coiled coil</keyword>
<evidence type="ECO:0000256" key="1">
    <source>
        <dbReference type="SAM" id="Coils"/>
    </source>
</evidence>
<dbReference type="GO" id="GO:0036064">
    <property type="term" value="C:ciliary basal body"/>
    <property type="evidence" value="ECO:0007669"/>
    <property type="project" value="TreeGrafter"/>
</dbReference>
<feature type="region of interest" description="Disordered" evidence="2">
    <location>
        <begin position="228"/>
        <end position="250"/>
    </location>
</feature>
<dbReference type="GO" id="GO:0060271">
    <property type="term" value="P:cilium assembly"/>
    <property type="evidence" value="ECO:0007669"/>
    <property type="project" value="TreeGrafter"/>
</dbReference>
<dbReference type="EMBL" id="GEDC01016674">
    <property type="protein sequence ID" value="JAS20624.1"/>
    <property type="molecule type" value="Transcribed_RNA"/>
</dbReference>
<feature type="region of interest" description="Disordered" evidence="2">
    <location>
        <begin position="145"/>
        <end position="179"/>
    </location>
</feature>
<feature type="domain" description="TRAF3-interacting protein 1 C-terminal" evidence="3">
    <location>
        <begin position="304"/>
        <end position="453"/>
    </location>
</feature>
<feature type="region of interest" description="Disordered" evidence="2">
    <location>
        <begin position="1"/>
        <end position="51"/>
    </location>
</feature>
<feature type="compositionally biased region" description="Basic and acidic residues" evidence="2">
    <location>
        <begin position="81"/>
        <end position="91"/>
    </location>
</feature>
<feature type="coiled-coil region" evidence="1">
    <location>
        <begin position="374"/>
        <end position="401"/>
    </location>
</feature>
<reference evidence="4" key="1">
    <citation type="submission" date="2015-12" db="EMBL/GenBank/DDBJ databases">
        <title>De novo transcriptome assembly of four potential Pierce s Disease insect vectors from Arizona vineyards.</title>
        <authorList>
            <person name="Tassone E.E."/>
        </authorList>
    </citation>
    <scope>NUCLEOTIDE SEQUENCE</scope>
</reference>
<feature type="non-terminal residue" evidence="4">
    <location>
        <position position="1"/>
    </location>
</feature>
<dbReference type="Pfam" id="PF17749">
    <property type="entry name" value="MIP-T3_C"/>
    <property type="match status" value="1"/>
</dbReference>
<feature type="compositionally biased region" description="Basic and acidic residues" evidence="2">
    <location>
        <begin position="16"/>
        <end position="33"/>
    </location>
</feature>